<evidence type="ECO:0000256" key="2">
    <source>
        <dbReference type="ARBA" id="ARBA00022603"/>
    </source>
</evidence>
<name>A0A0S4L477_9BACT</name>
<dbReference type="PANTHER" id="PTHR43409">
    <property type="entry name" value="ANAEROBIC MAGNESIUM-PROTOPORPHYRIN IX MONOMETHYL ESTER CYCLASE-RELATED"/>
    <property type="match status" value="1"/>
</dbReference>
<dbReference type="PROSITE" id="PS51332">
    <property type="entry name" value="B12_BINDING"/>
    <property type="match status" value="1"/>
</dbReference>
<dbReference type="CDD" id="cd01335">
    <property type="entry name" value="Radical_SAM"/>
    <property type="match status" value="1"/>
</dbReference>
<evidence type="ECO:0000313" key="11">
    <source>
        <dbReference type="Proteomes" id="UP000198736"/>
    </source>
</evidence>
<dbReference type="SFLD" id="SFLDG01082">
    <property type="entry name" value="B12-binding_domain_containing"/>
    <property type="match status" value="1"/>
</dbReference>
<dbReference type="SFLD" id="SFLDS00029">
    <property type="entry name" value="Radical_SAM"/>
    <property type="match status" value="1"/>
</dbReference>
<dbReference type="SMART" id="SM00729">
    <property type="entry name" value="Elp3"/>
    <property type="match status" value="1"/>
</dbReference>
<evidence type="ECO:0000313" key="10">
    <source>
        <dbReference type="EMBL" id="CUS31533.1"/>
    </source>
</evidence>
<evidence type="ECO:0000256" key="6">
    <source>
        <dbReference type="ARBA" id="ARBA00023004"/>
    </source>
</evidence>
<keyword evidence="3" id="KW-0808">Transferase</keyword>
<evidence type="ECO:0000256" key="5">
    <source>
        <dbReference type="ARBA" id="ARBA00022723"/>
    </source>
</evidence>
<dbReference type="InterPro" id="IPR058240">
    <property type="entry name" value="rSAM_sf"/>
</dbReference>
<dbReference type="InterPro" id="IPR006638">
    <property type="entry name" value="Elp3/MiaA/NifB-like_rSAM"/>
</dbReference>
<keyword evidence="11" id="KW-1185">Reference proteome</keyword>
<dbReference type="GO" id="GO:0031419">
    <property type="term" value="F:cobalamin binding"/>
    <property type="evidence" value="ECO:0007669"/>
    <property type="project" value="InterPro"/>
</dbReference>
<dbReference type="GO" id="GO:0003824">
    <property type="term" value="F:catalytic activity"/>
    <property type="evidence" value="ECO:0007669"/>
    <property type="project" value="InterPro"/>
</dbReference>
<evidence type="ECO:0000256" key="3">
    <source>
        <dbReference type="ARBA" id="ARBA00022679"/>
    </source>
</evidence>
<dbReference type="GO" id="GO:0046872">
    <property type="term" value="F:metal ion binding"/>
    <property type="evidence" value="ECO:0007669"/>
    <property type="project" value="UniProtKB-KW"/>
</dbReference>
<dbReference type="RefSeq" id="WP_245630788.1">
    <property type="nucleotide sequence ID" value="NZ_CZPZ01000001.1"/>
</dbReference>
<dbReference type="EMBL" id="CZPZ01000001">
    <property type="protein sequence ID" value="CUS31533.1"/>
    <property type="molecule type" value="Genomic_DNA"/>
</dbReference>
<evidence type="ECO:0000256" key="1">
    <source>
        <dbReference type="ARBA" id="ARBA00001966"/>
    </source>
</evidence>
<evidence type="ECO:0000259" key="9">
    <source>
        <dbReference type="PROSITE" id="PS51918"/>
    </source>
</evidence>
<proteinExistence type="predicted"/>
<keyword evidence="4" id="KW-0949">S-adenosyl-L-methionine</keyword>
<dbReference type="Proteomes" id="UP000198736">
    <property type="component" value="Unassembled WGS sequence"/>
</dbReference>
<protein>
    <submittedName>
        <fullName evidence="10">Uncharacterized protein</fullName>
    </submittedName>
</protein>
<dbReference type="Pfam" id="PF04055">
    <property type="entry name" value="Radical_SAM"/>
    <property type="match status" value="1"/>
</dbReference>
<keyword evidence="2" id="KW-0489">Methyltransferase</keyword>
<evidence type="ECO:0000259" key="8">
    <source>
        <dbReference type="PROSITE" id="PS51332"/>
    </source>
</evidence>
<dbReference type="InterPro" id="IPR034466">
    <property type="entry name" value="Methyltransferase_Class_B"/>
</dbReference>
<organism evidence="10 11">
    <name type="scientific">Candidatus Nitrospira nitrificans</name>
    <dbReference type="NCBI Taxonomy" id="1742973"/>
    <lineage>
        <taxon>Bacteria</taxon>
        <taxon>Pseudomonadati</taxon>
        <taxon>Nitrospirota</taxon>
        <taxon>Nitrospiria</taxon>
        <taxon>Nitrospirales</taxon>
        <taxon>Nitrospiraceae</taxon>
        <taxon>Nitrospira</taxon>
    </lineage>
</organism>
<dbReference type="PANTHER" id="PTHR43409:SF7">
    <property type="entry name" value="BLL1977 PROTEIN"/>
    <property type="match status" value="1"/>
</dbReference>
<gene>
    <name evidence="10" type="ORF">COMA2_10159</name>
</gene>
<feature type="domain" description="B12-binding" evidence="8">
    <location>
        <begin position="14"/>
        <end position="156"/>
    </location>
</feature>
<keyword evidence="7" id="KW-0411">Iron-sulfur</keyword>
<dbReference type="PROSITE" id="PS51918">
    <property type="entry name" value="RADICAL_SAM"/>
    <property type="match status" value="1"/>
</dbReference>
<keyword evidence="6" id="KW-0408">Iron</keyword>
<dbReference type="AlphaFoldDB" id="A0A0S4L477"/>
<accession>A0A0S4L477</accession>
<evidence type="ECO:0000256" key="4">
    <source>
        <dbReference type="ARBA" id="ARBA00022691"/>
    </source>
</evidence>
<evidence type="ECO:0000256" key="7">
    <source>
        <dbReference type="ARBA" id="ARBA00023014"/>
    </source>
</evidence>
<dbReference type="STRING" id="1742973.COMA2_10159"/>
<dbReference type="InterPro" id="IPR007197">
    <property type="entry name" value="rSAM"/>
</dbReference>
<dbReference type="InterPro" id="IPR023404">
    <property type="entry name" value="rSAM_horseshoe"/>
</dbReference>
<feature type="domain" description="Radical SAM core" evidence="9">
    <location>
        <begin position="211"/>
        <end position="439"/>
    </location>
</feature>
<dbReference type="SFLD" id="SFLDG01123">
    <property type="entry name" value="methyltransferase_(Class_B)"/>
    <property type="match status" value="1"/>
</dbReference>
<reference evidence="11" key="1">
    <citation type="submission" date="2015-10" db="EMBL/GenBank/DDBJ databases">
        <authorList>
            <person name="Luecker S."/>
            <person name="Luecker S."/>
        </authorList>
    </citation>
    <scope>NUCLEOTIDE SEQUENCE [LARGE SCALE GENOMIC DNA]</scope>
</reference>
<dbReference type="GO" id="GO:0051539">
    <property type="term" value="F:4 iron, 4 sulfur cluster binding"/>
    <property type="evidence" value="ECO:0007669"/>
    <property type="project" value="UniProtKB-KW"/>
</dbReference>
<dbReference type="InterPro" id="IPR051198">
    <property type="entry name" value="BchE-like"/>
</dbReference>
<keyword evidence="5" id="KW-0479">Metal-binding</keyword>
<dbReference type="Gene3D" id="3.80.30.20">
    <property type="entry name" value="tm_1862 like domain"/>
    <property type="match status" value="1"/>
</dbReference>
<dbReference type="Gene3D" id="3.40.50.280">
    <property type="entry name" value="Cobalamin-binding domain"/>
    <property type="match status" value="1"/>
</dbReference>
<dbReference type="InterPro" id="IPR006158">
    <property type="entry name" value="Cobalamin-bd"/>
</dbReference>
<comment type="cofactor">
    <cofactor evidence="1">
        <name>[4Fe-4S] cluster</name>
        <dbReference type="ChEBI" id="CHEBI:49883"/>
    </cofactor>
</comment>
<sequence>MSKPRSVLFVAPPSRIQVYQDLGKDLAAIEPPVWAGLLAAFMRRQGYEVAIVDAEASGFDHQQTAEAIVAADPALAVFVMYGQQPSASTQCMPAGRLVCERLNELADIPTLVIGTHPSALPKRTLEEEPYTYVCQGEGPQTVLGLFEVLIGKGRRLREVPGLWYFDGGRPTSNPPVPLIMDLDATLPGQAWEILDMGRYRAHNWHCFHQLDSRSPYASLQTSLGCPFKCSFCCINAPFEQPMLRTWSPDNVIGQIDRLVNEFGVTNIKIPDEMFVLNRRHVLGICDRIIDRRYSLNLWAYARVDTVQDEVLERLKAAGFNWLGLGIESGSQHVRDGVEKGRFGEREIFSTIRKIQSHGIHVAANYIFGLPDDDLDSMRATLNLALELNTEWANFYCAMAYPGSPLYDLAKQRQWPLPDDIGGPGWIGYSQHAYDCLPLPTETLQATQVLDFRDRAFQEYFTNDGYLAMMQRTFGSTAVRHVRDMCTRKIGRRHHESVAPAVS</sequence>
<dbReference type="Pfam" id="PF02310">
    <property type="entry name" value="B12-binding"/>
    <property type="match status" value="1"/>
</dbReference>
<dbReference type="SUPFAM" id="SSF102114">
    <property type="entry name" value="Radical SAM enzymes"/>
    <property type="match status" value="1"/>
</dbReference>